<dbReference type="RefSeq" id="WP_250338304.1">
    <property type="nucleotide sequence ID" value="NZ_CP063231.1"/>
</dbReference>
<evidence type="ECO:0000256" key="1">
    <source>
        <dbReference type="ARBA" id="ARBA00001947"/>
    </source>
</evidence>
<evidence type="ECO:0000256" key="6">
    <source>
        <dbReference type="ARBA" id="ARBA00023136"/>
    </source>
</evidence>
<proteinExistence type="inferred from homology"/>
<evidence type="ECO:0000313" key="10">
    <source>
        <dbReference type="Proteomes" id="UP001056681"/>
    </source>
</evidence>
<reference evidence="9" key="1">
    <citation type="submission" date="2020-10" db="EMBL/GenBank/DDBJ databases">
        <title>Whole-genome sequence of Luteibacter sp. EIF3.</title>
        <authorList>
            <person name="Friedrich I."/>
            <person name="Hertel R."/>
            <person name="Daniel R."/>
        </authorList>
    </citation>
    <scope>NUCLEOTIDE SEQUENCE</scope>
    <source>
        <strain evidence="9">EIF3</strain>
    </source>
</reference>
<keyword evidence="5 7" id="KW-1133">Transmembrane helix</keyword>
<evidence type="ECO:0000256" key="7">
    <source>
        <dbReference type="SAM" id="Phobius"/>
    </source>
</evidence>
<feature type="transmembrane region" description="Helical" evidence="7">
    <location>
        <begin position="148"/>
        <end position="167"/>
    </location>
</feature>
<comment type="similarity">
    <text evidence="3">Belongs to the peptidase M50B family.</text>
</comment>
<sequence length="362" mass="40367">MWQPSAAWRLFFTVVMYLYLGMIFAFIVALLGFGLLHRFHPLLLLIGAFVVSIVVHEIGHYVAARQLGMQVLRVRLWWLEIEPLQRGWRCRIKRYAHKTPTGSVMALPAVDRPWRRAFIVFALGGVAANVLLLSILGAALAFVRSDEAAIALCVALCVCAVPLVNLLPVKAVVDTDGIIAWRWWRHPPAESDLLGMRALSRLISGTLLSALPQDEAAAFARLSEVHAVYCAVVLHQERGEWREAAALGHALDAAVPKDAALRSAYAELILYVRAEIAFSRAAADRDASLLPDSKMLRQVRWAHECLPVRCGAFRAWLEGDARKTEAMVRETLRRAALSIERASPQRERLLLETLFGRNVSTL</sequence>
<feature type="transmembrane region" description="Helical" evidence="7">
    <location>
        <begin position="12"/>
        <end position="36"/>
    </location>
</feature>
<evidence type="ECO:0000256" key="2">
    <source>
        <dbReference type="ARBA" id="ARBA00004141"/>
    </source>
</evidence>
<dbReference type="Pfam" id="PF02163">
    <property type="entry name" value="Peptidase_M50"/>
    <property type="match status" value="1"/>
</dbReference>
<evidence type="ECO:0000256" key="3">
    <source>
        <dbReference type="ARBA" id="ARBA00007931"/>
    </source>
</evidence>
<dbReference type="EMBL" id="CP063231">
    <property type="protein sequence ID" value="URL57417.1"/>
    <property type="molecule type" value="Genomic_DNA"/>
</dbReference>
<keyword evidence="6 7" id="KW-0472">Membrane</keyword>
<dbReference type="InterPro" id="IPR008915">
    <property type="entry name" value="Peptidase_M50"/>
</dbReference>
<feature type="transmembrane region" description="Helical" evidence="7">
    <location>
        <begin position="42"/>
        <end position="63"/>
    </location>
</feature>
<evidence type="ECO:0000256" key="4">
    <source>
        <dbReference type="ARBA" id="ARBA00022692"/>
    </source>
</evidence>
<name>A0ABY4T018_9GAMM</name>
<protein>
    <recommendedName>
        <fullName evidence="8">Peptidase M50 domain-containing protein</fullName>
    </recommendedName>
</protein>
<keyword evidence="4 7" id="KW-0812">Transmembrane</keyword>
<feature type="transmembrane region" description="Helical" evidence="7">
    <location>
        <begin position="117"/>
        <end position="142"/>
    </location>
</feature>
<comment type="cofactor">
    <cofactor evidence="1">
        <name>Zn(2+)</name>
        <dbReference type="ChEBI" id="CHEBI:29105"/>
    </cofactor>
</comment>
<dbReference type="Proteomes" id="UP001056681">
    <property type="component" value="Chromosome"/>
</dbReference>
<evidence type="ECO:0000313" key="9">
    <source>
        <dbReference type="EMBL" id="URL57417.1"/>
    </source>
</evidence>
<feature type="domain" description="Peptidase M50" evidence="8">
    <location>
        <begin position="46"/>
        <end position="142"/>
    </location>
</feature>
<evidence type="ECO:0000256" key="5">
    <source>
        <dbReference type="ARBA" id="ARBA00022989"/>
    </source>
</evidence>
<organism evidence="9 10">
    <name type="scientific">Luteibacter flocculans</name>
    <dbReference type="NCBI Taxonomy" id="2780091"/>
    <lineage>
        <taxon>Bacteria</taxon>
        <taxon>Pseudomonadati</taxon>
        <taxon>Pseudomonadota</taxon>
        <taxon>Gammaproteobacteria</taxon>
        <taxon>Lysobacterales</taxon>
        <taxon>Rhodanobacteraceae</taxon>
        <taxon>Luteibacter</taxon>
    </lineage>
</organism>
<evidence type="ECO:0000259" key="8">
    <source>
        <dbReference type="Pfam" id="PF02163"/>
    </source>
</evidence>
<accession>A0ABY4T018</accession>
<comment type="subcellular location">
    <subcellularLocation>
        <location evidence="2">Membrane</location>
        <topology evidence="2">Multi-pass membrane protein</topology>
    </subcellularLocation>
</comment>
<gene>
    <name evidence="9" type="ORF">IM816_12310</name>
</gene>
<keyword evidence="10" id="KW-1185">Reference proteome</keyword>